<feature type="transmembrane region" description="Helical" evidence="1">
    <location>
        <begin position="26"/>
        <end position="46"/>
    </location>
</feature>
<accession>A0ABP7AQF8</accession>
<name>A0ABP7AQF8_9ACTN</name>
<dbReference type="EMBL" id="BAAAZO010000012">
    <property type="protein sequence ID" value="GAA3637236.1"/>
    <property type="molecule type" value="Genomic_DNA"/>
</dbReference>
<evidence type="ECO:0000256" key="1">
    <source>
        <dbReference type="SAM" id="Phobius"/>
    </source>
</evidence>
<proteinExistence type="predicted"/>
<dbReference type="NCBIfam" id="NF041681">
    <property type="entry name" value="HGxxPAAW"/>
    <property type="match status" value="1"/>
</dbReference>
<protein>
    <submittedName>
        <fullName evidence="2">Uncharacterized protein</fullName>
    </submittedName>
</protein>
<keyword evidence="3" id="KW-1185">Reference proteome</keyword>
<comment type="caution">
    <text evidence="2">The sequence shown here is derived from an EMBL/GenBank/DDBJ whole genome shotgun (WGS) entry which is preliminary data.</text>
</comment>
<dbReference type="Proteomes" id="UP001501074">
    <property type="component" value="Unassembled WGS sequence"/>
</dbReference>
<keyword evidence="1" id="KW-1133">Transmembrane helix</keyword>
<feature type="transmembrane region" description="Helical" evidence="1">
    <location>
        <begin position="53"/>
        <end position="71"/>
    </location>
</feature>
<evidence type="ECO:0000313" key="3">
    <source>
        <dbReference type="Proteomes" id="UP001501074"/>
    </source>
</evidence>
<reference evidence="3" key="1">
    <citation type="journal article" date="2019" name="Int. J. Syst. Evol. Microbiol.">
        <title>The Global Catalogue of Microorganisms (GCM) 10K type strain sequencing project: providing services to taxonomists for standard genome sequencing and annotation.</title>
        <authorList>
            <consortium name="The Broad Institute Genomics Platform"/>
            <consortium name="The Broad Institute Genome Sequencing Center for Infectious Disease"/>
            <person name="Wu L."/>
            <person name="Ma J."/>
        </authorList>
    </citation>
    <scope>NUCLEOTIDE SEQUENCE [LARGE SCALE GENOMIC DNA]</scope>
    <source>
        <strain evidence="3">JCM 16902</strain>
    </source>
</reference>
<dbReference type="InterPro" id="IPR046550">
    <property type="entry name" value="DUF6704"/>
</dbReference>
<dbReference type="RefSeq" id="WP_231481617.1">
    <property type="nucleotide sequence ID" value="NZ_BAAAZO010000012.1"/>
</dbReference>
<keyword evidence="1" id="KW-0472">Membrane</keyword>
<sequence length="88" mass="9128">MAGTKEQHPKPAEQDFHDPYGHGHSVAAWVAVVVVLIGSLLATIAVGFGINEYLWLFIVGMVIAVVVGPVAGKVLGAMGFGAQPHSGH</sequence>
<organism evidence="2 3">
    <name type="scientific">Kineosporia mesophila</name>
    <dbReference type="NCBI Taxonomy" id="566012"/>
    <lineage>
        <taxon>Bacteria</taxon>
        <taxon>Bacillati</taxon>
        <taxon>Actinomycetota</taxon>
        <taxon>Actinomycetes</taxon>
        <taxon>Kineosporiales</taxon>
        <taxon>Kineosporiaceae</taxon>
        <taxon>Kineosporia</taxon>
    </lineage>
</organism>
<gene>
    <name evidence="2" type="ORF">GCM10022223_65040</name>
</gene>
<keyword evidence="1" id="KW-0812">Transmembrane</keyword>
<dbReference type="Pfam" id="PF20447">
    <property type="entry name" value="DUF6704"/>
    <property type="match status" value="1"/>
</dbReference>
<evidence type="ECO:0000313" key="2">
    <source>
        <dbReference type="EMBL" id="GAA3637236.1"/>
    </source>
</evidence>